<dbReference type="AlphaFoldDB" id="A0A329QU34"/>
<evidence type="ECO:0000313" key="2">
    <source>
        <dbReference type="Proteomes" id="UP000250462"/>
    </source>
</evidence>
<proteinExistence type="predicted"/>
<gene>
    <name evidence="1" type="ORF">DPM12_08645</name>
</gene>
<comment type="caution">
    <text evidence="1">The sequence shown here is derived from an EMBL/GenBank/DDBJ whole genome shotgun (WGS) entry which is preliminary data.</text>
</comment>
<dbReference type="Proteomes" id="UP000250462">
    <property type="component" value="Unassembled WGS sequence"/>
</dbReference>
<accession>A0A329QU34</accession>
<organism evidence="1 2">
    <name type="scientific">Phytoactinopolyspora halophila</name>
    <dbReference type="NCBI Taxonomy" id="1981511"/>
    <lineage>
        <taxon>Bacteria</taxon>
        <taxon>Bacillati</taxon>
        <taxon>Actinomycetota</taxon>
        <taxon>Actinomycetes</taxon>
        <taxon>Jiangellales</taxon>
        <taxon>Jiangellaceae</taxon>
        <taxon>Phytoactinopolyspora</taxon>
    </lineage>
</organism>
<evidence type="ECO:0000313" key="1">
    <source>
        <dbReference type="EMBL" id="RAW15703.1"/>
    </source>
</evidence>
<sequence length="383" mass="42378">MSGEYALGVWEQGPDQEGMDITVAAEIGREEFSSYTAAIATYQSLVARPTYQVLTRNHHRLAAMLDTYSNLERIGGLFKNLDLQSVNSMFMGEITNWLASTRLYLESERDFILRQFGDGSDQLRRYQSVTSSAFDTHPGYRFLYDLRNYAQHCGPPLSGLTIAATTGGRTTVDLYLSRSHLLFARFSWSHHARALLEQWPEQISLMPLVDDAMAGLRLVEDEILRVLLQRCGEAVSIMRDGITRAGAVDGHPAVFRLPTSNETGQLAWQTFPETSALDDIEQALATEDPLAAVRPPSSIEPTHSEEQQHADDQAAAVIATWLVHGSGTEVTDAINRVLEQDRSINPLISGLVNLSVTQLTMLERALGAPPEDLLGGFLSRDTE</sequence>
<dbReference type="RefSeq" id="WP_112257904.1">
    <property type="nucleotide sequence ID" value="NZ_QMIG01000005.1"/>
</dbReference>
<dbReference type="EMBL" id="QMIG01000005">
    <property type="protein sequence ID" value="RAW15703.1"/>
    <property type="molecule type" value="Genomic_DNA"/>
</dbReference>
<reference evidence="1 2" key="1">
    <citation type="submission" date="2018-06" db="EMBL/GenBank/DDBJ databases">
        <title>Phytoactinopolyspora halophila sp. nov., a novel halophilic actinomycete isolated from a saline soil in China.</title>
        <authorList>
            <person name="Tang S.-K."/>
        </authorList>
    </citation>
    <scope>NUCLEOTIDE SEQUENCE [LARGE SCALE GENOMIC DNA]</scope>
    <source>
        <strain evidence="1 2">YIM 96934</strain>
    </source>
</reference>
<keyword evidence="2" id="KW-1185">Reference proteome</keyword>
<name>A0A329QU34_9ACTN</name>
<dbReference type="OrthoDB" id="1374948at2"/>
<protein>
    <submittedName>
        <fullName evidence="1">Uncharacterized protein</fullName>
    </submittedName>
</protein>